<feature type="region of interest" description="Disordered" evidence="1">
    <location>
        <begin position="605"/>
        <end position="624"/>
    </location>
</feature>
<feature type="region of interest" description="Disordered" evidence="1">
    <location>
        <begin position="1341"/>
        <end position="1366"/>
    </location>
</feature>
<feature type="region of interest" description="Disordered" evidence="1">
    <location>
        <begin position="233"/>
        <end position="282"/>
    </location>
</feature>
<feature type="region of interest" description="Disordered" evidence="1">
    <location>
        <begin position="62"/>
        <end position="101"/>
    </location>
</feature>
<dbReference type="PANTHER" id="PTHR31267">
    <property type="entry name" value="DENTIN SIALOPHOSPHOPROTEIN-LIKE PROTEIN"/>
    <property type="match status" value="1"/>
</dbReference>
<feature type="compositionally biased region" description="Polar residues" evidence="1">
    <location>
        <begin position="1181"/>
        <end position="1191"/>
    </location>
</feature>
<feature type="region of interest" description="Disordered" evidence="1">
    <location>
        <begin position="543"/>
        <end position="565"/>
    </location>
</feature>
<feature type="compositionally biased region" description="Polar residues" evidence="1">
    <location>
        <begin position="738"/>
        <end position="786"/>
    </location>
</feature>
<evidence type="ECO:0000256" key="1">
    <source>
        <dbReference type="SAM" id="MobiDB-lite"/>
    </source>
</evidence>
<feature type="compositionally biased region" description="Polar residues" evidence="1">
    <location>
        <begin position="233"/>
        <end position="260"/>
    </location>
</feature>
<organism evidence="2 3">
    <name type="scientific">Lithospermum erythrorhizon</name>
    <name type="common">Purple gromwell</name>
    <name type="synonym">Lithospermum officinale var. erythrorhizon</name>
    <dbReference type="NCBI Taxonomy" id="34254"/>
    <lineage>
        <taxon>Eukaryota</taxon>
        <taxon>Viridiplantae</taxon>
        <taxon>Streptophyta</taxon>
        <taxon>Embryophyta</taxon>
        <taxon>Tracheophyta</taxon>
        <taxon>Spermatophyta</taxon>
        <taxon>Magnoliopsida</taxon>
        <taxon>eudicotyledons</taxon>
        <taxon>Gunneridae</taxon>
        <taxon>Pentapetalae</taxon>
        <taxon>asterids</taxon>
        <taxon>lamiids</taxon>
        <taxon>Boraginales</taxon>
        <taxon>Boraginaceae</taxon>
        <taxon>Boraginoideae</taxon>
        <taxon>Lithospermeae</taxon>
        <taxon>Lithospermum</taxon>
    </lineage>
</organism>
<feature type="region of interest" description="Disordered" evidence="1">
    <location>
        <begin position="887"/>
        <end position="939"/>
    </location>
</feature>
<feature type="compositionally biased region" description="Basic and acidic residues" evidence="1">
    <location>
        <begin position="1193"/>
        <end position="1215"/>
    </location>
</feature>
<name>A0AAV3PQC4_LITER</name>
<feature type="compositionally biased region" description="Polar residues" evidence="1">
    <location>
        <begin position="807"/>
        <end position="822"/>
    </location>
</feature>
<sequence>MPGNDSGDRLHNFFLQDNSSPVQHHQQIADGSWSVVNNNLWVGSPSQFGVSSANTKNYNLQHSDIDRGQSSHPFHGPHGLNFSQTRSDDERHPSQNQQLNLNGFTFGSRVDQTRQNEANISVVDTVPDQYNFVSRGLSMYESHQGIVPQHQMKSPVRSGTAESPVGFDLFGNQQQMHHPQFSMLHLQRHQPGFSDMHPLQQQIIFRKMQELQRQQQLRQLDNMQRNAVNLGSSVAKQSSGGYPSALANSSPNSDSGNNLSGAGIGNMNWQHNASPVMQGSSNGPVFSSNDGQAHRLMDVVPQHGDRSLYGVPVSGSRGNVSQFPPMASEKPLVQQMATFANSLPGNQFTAFSEQAGMQNGSLVSRQRFPGESSFERPSLTIQQEDYVQRVASLQDIHHEVSNSQSKLATSQNDVSLDPTEERILFGSDDNIFATFSKNPDMSEDGGGPFDSFQSGTWTALMQSAVAETSTSDIGQQDDLCGMSSQNTSVHPTNQHPAYSGRQEMSFNSDMPFSLNTSAHSGDNNGKNTDYQNVLGVHQLENKLGREHDQRLQSSSSQREPNNMSNPRALQNAVTQVRPMHGHASSQHSQGGLGLEYGISNGWNTLGSVSPADRPETSSQHSQGYEQNRVEGVHGGVIWNSSSMPHSSVEAEHAKSVVGNLPTTRDAYSVASPNMSNARFNGETSQGNYWKNVNPMVKSYGGESMEGSRHHMNIEKQTVDASLNSSNKADFPKQKGNSKDSYASNFSGNYSSGSMKETGISDVSDSPSQPSRNQKMVNQIGGWNSSGPPKFQFHPMGNLDEVEPQHGMKQSSSSLGVSHKSTNYGQVNTSQIPESSMEMKKGHLADPNNAKDISNTLGNFLDHTHNAKDIYSSSQNMLELLDKVDQSKDHEPMMHSSPSGYNDSSEKHETNNSGSVVTQLQRSQSSNSQGFALQLGPPSHRAAVSNQHFLSQNNLQTIANSHLSQAAPELIEKGQLQLPASPSGQCFPSVDERVPGEFKRNRSGLAEQAINNAFMHKLQGNLSSSQFQYLQHMARTSGQVSTEQYDTYSIQKGDLGGRPSIGQSAQTMFLNARNFQHDNTDALAVSSQQIGAANQHSMGWVPPAANELVSVSQSVCLPGITQPGNSSTLQPNMWSNVTGQPHLFSTHIHKTAPNDPLLHQASVLESSSSVPRREGEQDALTDYNSPSVSGANSMKRDSPGQKDSSKNINSEKDRLQGMEPVSYNSTAESPARTAMTLKDIEAFGRSLVSDKLAHQHYSLLNQMQAMKSAEPDTNDRALKRTKGPEGSVVEHQKLTSNAASRNEGLWSLASSGDSGVPSFSGLADNAQRKISARFANVPSENIIAPGQEDSQANVDGKNPATPRGDHPHVSPQIAPSWFNHGTFRNGQMLAINDTWRGTISKTAEKPFTICKPSSGLHTSILMEQVSGASVDPGQHLNIPQSSTILTVPIEPQSLELNMRSPKKRKRQMFCYIPWHKEVSQKSQTLRTSRMSEEVWARAVNRIPEKIGDEVDLSGNGPTTLKAKRRLSLTTHLMQQLLSPPISYVLSSDAESAYESAVYSISRLALGEACGLVSHSSSIDSDTSHDGVRLFSDKRSEKVNDRHLSKVVQDFRGRARNLETHFCRLDKGVSLADLRVECQELEKFSVINRFAKFHGRGQSETLNPSSSSDGSAKAPRPYLHRYVTALPAPRSLPDRVHCLPL</sequence>
<feature type="region of interest" description="Disordered" evidence="1">
    <location>
        <begin position="487"/>
        <end position="530"/>
    </location>
</feature>
<evidence type="ECO:0000313" key="2">
    <source>
        <dbReference type="EMBL" id="GAA0153774.1"/>
    </source>
</evidence>
<feature type="compositionally biased region" description="Polar residues" evidence="1">
    <location>
        <begin position="910"/>
        <end position="930"/>
    </location>
</feature>
<feature type="region of interest" description="Disordered" evidence="1">
    <location>
        <begin position="721"/>
        <end position="822"/>
    </location>
</feature>
<evidence type="ECO:0000313" key="3">
    <source>
        <dbReference type="Proteomes" id="UP001454036"/>
    </source>
</evidence>
<accession>A0AAV3PQC4</accession>
<dbReference type="EMBL" id="BAABME010002252">
    <property type="protein sequence ID" value="GAA0153774.1"/>
    <property type="molecule type" value="Genomic_DNA"/>
</dbReference>
<proteinExistence type="predicted"/>
<reference evidence="2 3" key="1">
    <citation type="submission" date="2024-01" db="EMBL/GenBank/DDBJ databases">
        <title>The complete chloroplast genome sequence of Lithospermum erythrorhizon: insights into the phylogenetic relationship among Boraginaceae species and the maternal lineages of purple gromwells.</title>
        <authorList>
            <person name="Okada T."/>
            <person name="Watanabe K."/>
        </authorList>
    </citation>
    <scope>NUCLEOTIDE SEQUENCE [LARGE SCALE GENOMIC DNA]</scope>
</reference>
<comment type="caution">
    <text evidence="2">The sequence shown here is derived from an EMBL/GenBank/DDBJ whole genome shotgun (WGS) entry which is preliminary data.</text>
</comment>
<gene>
    <name evidence="2" type="ORF">LIER_11935</name>
</gene>
<dbReference type="PANTHER" id="PTHR31267:SF2">
    <property type="entry name" value="EXPRESSED PROTEIN"/>
    <property type="match status" value="1"/>
</dbReference>
<feature type="region of interest" description="Disordered" evidence="1">
    <location>
        <begin position="1164"/>
        <end position="1229"/>
    </location>
</feature>
<protein>
    <submittedName>
        <fullName evidence="2">Uncharacterized protein</fullName>
    </submittedName>
</protein>
<dbReference type="Proteomes" id="UP001454036">
    <property type="component" value="Unassembled WGS sequence"/>
</dbReference>
<keyword evidence="3" id="KW-1185">Reference proteome</keyword>
<feature type="region of interest" description="Disordered" evidence="1">
    <location>
        <begin position="576"/>
        <end position="595"/>
    </location>
</feature>
<feature type="compositionally biased region" description="Polar residues" evidence="1">
    <location>
        <begin position="267"/>
        <end position="282"/>
    </location>
</feature>
<feature type="compositionally biased region" description="Polar residues" evidence="1">
    <location>
        <begin position="551"/>
        <end position="565"/>
    </location>
</feature>